<protein>
    <submittedName>
        <fullName evidence="5">ABC-type cobalamin/Fe3+-siderophore transport system, ATPase component</fullName>
    </submittedName>
</protein>
<evidence type="ECO:0000313" key="6">
    <source>
        <dbReference type="Proteomes" id="UP000011723"/>
    </source>
</evidence>
<evidence type="ECO:0000256" key="3">
    <source>
        <dbReference type="ARBA" id="ARBA00022840"/>
    </source>
</evidence>
<dbReference type="PANTHER" id="PTHR42794:SF2">
    <property type="entry name" value="ABC TRANSPORTER ATP-BINDING PROTEIN"/>
    <property type="match status" value="1"/>
</dbReference>
<keyword evidence="1" id="KW-0813">Transport</keyword>
<proteinExistence type="predicted"/>
<dbReference type="Proteomes" id="UP000011723">
    <property type="component" value="Chromosome"/>
</dbReference>
<keyword evidence="3" id="KW-0067">ATP-binding</keyword>
<dbReference type="PATRIC" id="fig|1121362.3.peg.1973"/>
<evidence type="ECO:0000259" key="4">
    <source>
        <dbReference type="PROSITE" id="PS50893"/>
    </source>
</evidence>
<dbReference type="InterPro" id="IPR017871">
    <property type="entry name" value="ABC_transporter-like_CS"/>
</dbReference>
<dbReference type="InterPro" id="IPR003439">
    <property type="entry name" value="ABC_transporter-like_ATP-bd"/>
</dbReference>
<dbReference type="GO" id="GO:0005524">
    <property type="term" value="F:ATP binding"/>
    <property type="evidence" value="ECO:0007669"/>
    <property type="project" value="UniProtKB-KW"/>
</dbReference>
<dbReference type="KEGG" id="chn:A605_09765"/>
<dbReference type="FunFam" id="3.40.50.300:FF:000134">
    <property type="entry name" value="Iron-enterobactin ABC transporter ATP-binding protein"/>
    <property type="match status" value="1"/>
</dbReference>
<dbReference type="STRING" id="1121362.A605_09765"/>
<sequence>MITATDVSFAYCEADAVHDVNLSSVPDQVLGLIGPNGSGKTTLLRLLSGALSPRRGSVRIDGRDISDLSTAQLIAVVDQDAEIPLGLTAAELVLLGRTPHLSGFQSYRKIDRDIAVWALERVRALDLARQPLNELSGGERKRVLIARALAQETPYIFLDEPTNHLDIRYQHEVLQLVHELDKTVVVVLHDLNLAARYCDRLALLERGHVVAQGWPDDVLREETVSTVYQVGTERVDTRSGLNLHFSLPYLP</sequence>
<name>M1NZM3_9CORY</name>
<dbReference type="HOGENOM" id="CLU_000604_1_11_11"/>
<dbReference type="Pfam" id="PF00005">
    <property type="entry name" value="ABC_tran"/>
    <property type="match status" value="1"/>
</dbReference>
<dbReference type="InterPro" id="IPR027417">
    <property type="entry name" value="P-loop_NTPase"/>
</dbReference>
<dbReference type="PANTHER" id="PTHR42794">
    <property type="entry name" value="HEMIN IMPORT ATP-BINDING PROTEIN HMUV"/>
    <property type="match status" value="1"/>
</dbReference>
<dbReference type="PROSITE" id="PS00211">
    <property type="entry name" value="ABC_TRANSPORTER_1"/>
    <property type="match status" value="1"/>
</dbReference>
<keyword evidence="6" id="KW-1185">Reference proteome</keyword>
<dbReference type="GO" id="GO:0016887">
    <property type="term" value="F:ATP hydrolysis activity"/>
    <property type="evidence" value="ECO:0007669"/>
    <property type="project" value="InterPro"/>
</dbReference>
<dbReference type="RefSeq" id="WP_015401374.1">
    <property type="nucleotide sequence ID" value="NC_020302.1"/>
</dbReference>
<evidence type="ECO:0000313" key="5">
    <source>
        <dbReference type="EMBL" id="AGF72955.1"/>
    </source>
</evidence>
<dbReference type="SUPFAM" id="SSF52540">
    <property type="entry name" value="P-loop containing nucleoside triphosphate hydrolases"/>
    <property type="match status" value="1"/>
</dbReference>
<dbReference type="eggNOG" id="COG1120">
    <property type="taxonomic scope" value="Bacteria"/>
</dbReference>
<dbReference type="AlphaFoldDB" id="M1NZM3"/>
<evidence type="ECO:0000256" key="2">
    <source>
        <dbReference type="ARBA" id="ARBA00022741"/>
    </source>
</evidence>
<dbReference type="PROSITE" id="PS50893">
    <property type="entry name" value="ABC_TRANSPORTER_2"/>
    <property type="match status" value="1"/>
</dbReference>
<dbReference type="SMART" id="SM00382">
    <property type="entry name" value="AAA"/>
    <property type="match status" value="1"/>
</dbReference>
<feature type="domain" description="ABC transporter" evidence="4">
    <location>
        <begin position="2"/>
        <end position="231"/>
    </location>
</feature>
<dbReference type="OrthoDB" id="3579586at2"/>
<keyword evidence="2" id="KW-0547">Nucleotide-binding</keyword>
<reference evidence="5 6" key="1">
    <citation type="journal article" date="2012" name="Stand. Genomic Sci.">
        <title>Genome sequence of the halotolerant bacterium Corynebacterium halotolerans type strain YIM 70093(T) (= DSM 44683(T)).</title>
        <authorList>
            <person name="Ruckert C."/>
            <person name="Albersmeier A."/>
            <person name="Al-Dilaimi A."/>
            <person name="Niehaus K."/>
            <person name="Szczepanowski R."/>
            <person name="Kalinowski J."/>
        </authorList>
    </citation>
    <scope>NUCLEOTIDE SEQUENCE [LARGE SCALE GENOMIC DNA]</scope>
    <source>
        <strain evidence="5">YIM 70093</strain>
    </source>
</reference>
<organism evidence="5 6">
    <name type="scientific">Corynebacterium halotolerans YIM 70093 = DSM 44683</name>
    <dbReference type="NCBI Taxonomy" id="1121362"/>
    <lineage>
        <taxon>Bacteria</taxon>
        <taxon>Bacillati</taxon>
        <taxon>Actinomycetota</taxon>
        <taxon>Actinomycetes</taxon>
        <taxon>Mycobacteriales</taxon>
        <taxon>Corynebacteriaceae</taxon>
        <taxon>Corynebacterium</taxon>
    </lineage>
</organism>
<evidence type="ECO:0000256" key="1">
    <source>
        <dbReference type="ARBA" id="ARBA00022448"/>
    </source>
</evidence>
<gene>
    <name evidence="5" type="ORF">A605_09765</name>
</gene>
<dbReference type="EMBL" id="CP003697">
    <property type="protein sequence ID" value="AGF72955.1"/>
    <property type="molecule type" value="Genomic_DNA"/>
</dbReference>
<dbReference type="CDD" id="cd03214">
    <property type="entry name" value="ABC_Iron-Siderophores_B12_Hemin"/>
    <property type="match status" value="1"/>
</dbReference>
<accession>M1NZM3</accession>
<dbReference type="Gene3D" id="3.40.50.300">
    <property type="entry name" value="P-loop containing nucleotide triphosphate hydrolases"/>
    <property type="match status" value="1"/>
</dbReference>
<dbReference type="InterPro" id="IPR003593">
    <property type="entry name" value="AAA+_ATPase"/>
</dbReference>